<evidence type="ECO:0000313" key="3">
    <source>
        <dbReference type="Proteomes" id="UP000009168"/>
    </source>
</evidence>
<dbReference type="AlphaFoldDB" id="I7MB29"/>
<sequence>MLLKQSLILFSIIRLVTFSILIGVSSQVYKQHWCDDSQNYKTMIFSIIGLIGIIVFFILMMVLEFEDEQIKKGIHVMTVVANFVFYLILSFQSLNCAGLETVFIIYAITEIVLLYPQLTQVQSNHEKERFLKISIYLLLIDLRIVFNNFYQKQVGFSKISNALLVFLVILCVLKLVILVLINDELLDILLYAIYGANLICSIIPFFCSQKPSDIVFCGLLAFFFITVDWAFSHFILQETRVDRDLEVYYALNLVIGFAGIIFYSVDDFQNHSLKVCGQTFAALTILSSHIIPNIQMNKQLQEEVGLFVSIVNILFAITLGCLTINGTAYFIDNIAYSTIYGVFTLIFILLISHKIIERNQVKEGGAQEEAKKIEFSVF</sequence>
<evidence type="ECO:0000313" key="2">
    <source>
        <dbReference type="EMBL" id="EAS07206.1"/>
    </source>
</evidence>
<dbReference type="KEGG" id="tet:TTHERM_00647390"/>
<feature type="transmembrane region" description="Helical" evidence="1">
    <location>
        <begin position="188"/>
        <end position="207"/>
    </location>
</feature>
<protein>
    <submittedName>
        <fullName evidence="2">Transmembrane protein, putative</fullName>
    </submittedName>
</protein>
<keyword evidence="1 2" id="KW-0812">Transmembrane</keyword>
<accession>I7MB29</accession>
<dbReference type="Proteomes" id="UP000009168">
    <property type="component" value="Unassembled WGS sequence"/>
</dbReference>
<dbReference type="HOGENOM" id="CLU_732569_0_0_1"/>
<proteinExistence type="predicted"/>
<gene>
    <name evidence="2" type="ORF">TTHERM_00647390</name>
</gene>
<feature type="transmembrane region" description="Helical" evidence="1">
    <location>
        <begin position="247"/>
        <end position="265"/>
    </location>
</feature>
<keyword evidence="1" id="KW-1133">Transmembrane helix</keyword>
<dbReference type="InParanoid" id="I7MB29"/>
<organism evidence="2 3">
    <name type="scientific">Tetrahymena thermophila (strain SB210)</name>
    <dbReference type="NCBI Taxonomy" id="312017"/>
    <lineage>
        <taxon>Eukaryota</taxon>
        <taxon>Sar</taxon>
        <taxon>Alveolata</taxon>
        <taxon>Ciliophora</taxon>
        <taxon>Intramacronucleata</taxon>
        <taxon>Oligohymenophorea</taxon>
        <taxon>Hymenostomatida</taxon>
        <taxon>Tetrahymenina</taxon>
        <taxon>Tetrahymenidae</taxon>
        <taxon>Tetrahymena</taxon>
    </lineage>
</organism>
<feature type="transmembrane region" description="Helical" evidence="1">
    <location>
        <begin position="214"/>
        <end position="235"/>
    </location>
</feature>
<feature type="transmembrane region" description="Helical" evidence="1">
    <location>
        <begin position="83"/>
        <end position="109"/>
    </location>
</feature>
<feature type="transmembrane region" description="Helical" evidence="1">
    <location>
        <begin position="304"/>
        <end position="328"/>
    </location>
</feature>
<evidence type="ECO:0000256" key="1">
    <source>
        <dbReference type="SAM" id="Phobius"/>
    </source>
</evidence>
<dbReference type="GeneID" id="7833645"/>
<dbReference type="EMBL" id="GG662245">
    <property type="protein sequence ID" value="EAS07206.1"/>
    <property type="molecule type" value="Genomic_DNA"/>
</dbReference>
<keyword evidence="3" id="KW-1185">Reference proteome</keyword>
<feature type="transmembrane region" description="Helical" evidence="1">
    <location>
        <begin position="334"/>
        <end position="352"/>
    </location>
</feature>
<reference evidence="3" key="1">
    <citation type="journal article" date="2006" name="PLoS Biol.">
        <title>Macronuclear genome sequence of the ciliate Tetrahymena thermophila, a model eukaryote.</title>
        <authorList>
            <person name="Eisen J.A."/>
            <person name="Coyne R.S."/>
            <person name="Wu M."/>
            <person name="Wu D."/>
            <person name="Thiagarajan M."/>
            <person name="Wortman J.R."/>
            <person name="Badger J.H."/>
            <person name="Ren Q."/>
            <person name="Amedeo P."/>
            <person name="Jones K.M."/>
            <person name="Tallon L.J."/>
            <person name="Delcher A.L."/>
            <person name="Salzberg S.L."/>
            <person name="Silva J.C."/>
            <person name="Haas B.J."/>
            <person name="Majoros W.H."/>
            <person name="Farzad M."/>
            <person name="Carlton J.M."/>
            <person name="Smith R.K. Jr."/>
            <person name="Garg J."/>
            <person name="Pearlman R.E."/>
            <person name="Karrer K.M."/>
            <person name="Sun L."/>
            <person name="Manning G."/>
            <person name="Elde N.C."/>
            <person name="Turkewitz A.P."/>
            <person name="Asai D.J."/>
            <person name="Wilkes D.E."/>
            <person name="Wang Y."/>
            <person name="Cai H."/>
            <person name="Collins K."/>
            <person name="Stewart B.A."/>
            <person name="Lee S.R."/>
            <person name="Wilamowska K."/>
            <person name="Weinberg Z."/>
            <person name="Ruzzo W.L."/>
            <person name="Wloga D."/>
            <person name="Gaertig J."/>
            <person name="Frankel J."/>
            <person name="Tsao C.-C."/>
            <person name="Gorovsky M.A."/>
            <person name="Keeling P.J."/>
            <person name="Waller R.F."/>
            <person name="Patron N.J."/>
            <person name="Cherry J.M."/>
            <person name="Stover N.A."/>
            <person name="Krieger C.J."/>
            <person name="del Toro C."/>
            <person name="Ryder H.F."/>
            <person name="Williamson S.C."/>
            <person name="Barbeau R.A."/>
            <person name="Hamilton E.P."/>
            <person name="Orias E."/>
        </authorList>
    </citation>
    <scope>NUCLEOTIDE SEQUENCE [LARGE SCALE GENOMIC DNA]</scope>
    <source>
        <strain evidence="3">SB210</strain>
    </source>
</reference>
<feature type="transmembrane region" description="Helical" evidence="1">
    <location>
        <begin position="44"/>
        <end position="63"/>
    </location>
</feature>
<name>I7MB29_TETTS</name>
<feature type="transmembrane region" description="Helical" evidence="1">
    <location>
        <begin position="162"/>
        <end position="182"/>
    </location>
</feature>
<keyword evidence="1" id="KW-0472">Membrane</keyword>
<feature type="transmembrane region" description="Helical" evidence="1">
    <location>
        <begin position="7"/>
        <end position="24"/>
    </location>
</feature>
<dbReference type="RefSeq" id="XP_001027448.1">
    <property type="nucleotide sequence ID" value="XM_001027448.1"/>
</dbReference>